<dbReference type="PANTHER" id="PTHR33778:SF1">
    <property type="entry name" value="MAGNESIUM TRANSPORTER YHID-RELATED"/>
    <property type="match status" value="1"/>
</dbReference>
<evidence type="ECO:0000256" key="1">
    <source>
        <dbReference type="ARBA" id="ARBA00004651"/>
    </source>
</evidence>
<evidence type="ECO:0000256" key="3">
    <source>
        <dbReference type="ARBA" id="ARBA00022475"/>
    </source>
</evidence>
<evidence type="ECO:0000313" key="10">
    <source>
        <dbReference type="EMBL" id="SEG11309.1"/>
    </source>
</evidence>
<feature type="region of interest" description="Disordered" evidence="8">
    <location>
        <begin position="146"/>
        <end position="175"/>
    </location>
</feature>
<feature type="transmembrane region" description="Helical" evidence="7">
    <location>
        <begin position="70"/>
        <end position="87"/>
    </location>
</feature>
<keyword evidence="5 7" id="KW-1133">Transmembrane helix</keyword>
<evidence type="ECO:0000259" key="9">
    <source>
        <dbReference type="Pfam" id="PF02308"/>
    </source>
</evidence>
<comment type="subcellular location">
    <subcellularLocation>
        <location evidence="7">Cell inner membrane</location>
        <topology evidence="7">Multi-pass membrane protein</topology>
    </subcellularLocation>
    <subcellularLocation>
        <location evidence="1">Cell membrane</location>
        <topology evidence="1">Multi-pass membrane protein</topology>
    </subcellularLocation>
</comment>
<comment type="similarity">
    <text evidence="2 7">Belongs to the MgtC/SapB family.</text>
</comment>
<dbReference type="EMBL" id="FNUY01000003">
    <property type="protein sequence ID" value="SEG11309.1"/>
    <property type="molecule type" value="Genomic_DNA"/>
</dbReference>
<dbReference type="AlphaFoldDB" id="A0A1H5XHX9"/>
<keyword evidence="11" id="KW-1185">Reference proteome</keyword>
<protein>
    <recommendedName>
        <fullName evidence="7">Protein MgtC</fullName>
    </recommendedName>
</protein>
<dbReference type="InterPro" id="IPR003416">
    <property type="entry name" value="MgtC/SapB/SrpB/YhiD_fam"/>
</dbReference>
<evidence type="ECO:0000256" key="6">
    <source>
        <dbReference type="ARBA" id="ARBA00023136"/>
    </source>
</evidence>
<feature type="transmembrane region" description="Helical" evidence="7">
    <location>
        <begin position="117"/>
        <end position="135"/>
    </location>
</feature>
<feature type="transmembrane region" description="Helical" evidence="7">
    <location>
        <begin position="12"/>
        <end position="31"/>
    </location>
</feature>
<evidence type="ECO:0000313" key="11">
    <source>
        <dbReference type="Proteomes" id="UP000236743"/>
    </source>
</evidence>
<name>A0A1H5XHX9_9HYPH</name>
<sequence length="175" mass="18012">MVLPGVLVLDELNLLLRLLAGTAAGVAVGWERTLKHKSAGIRTFGLVGLGTAAAAAIFAGNGHIDAASRVVQGVLTGVGFLGAGVIIRRDGDPNPHGLTTAAAIWVTAALGCAAGLGQWWIVLAATVISLLLLYIDHTVEEFIQRRHEGDRGQVPAGRETSPKDDPGDPGDPADS</sequence>
<keyword evidence="4 7" id="KW-0812">Transmembrane</keyword>
<evidence type="ECO:0000256" key="7">
    <source>
        <dbReference type="RuleBase" id="RU365041"/>
    </source>
</evidence>
<evidence type="ECO:0000256" key="2">
    <source>
        <dbReference type="ARBA" id="ARBA00009298"/>
    </source>
</evidence>
<feature type="domain" description="MgtC/SapB/SrpB/YhiD N-terminal" evidence="9">
    <location>
        <begin position="18"/>
        <end position="141"/>
    </location>
</feature>
<keyword evidence="6 7" id="KW-0472">Membrane</keyword>
<reference evidence="10 11" key="1">
    <citation type="submission" date="2016-10" db="EMBL/GenBank/DDBJ databases">
        <authorList>
            <person name="de Groot N.N."/>
        </authorList>
    </citation>
    <scope>NUCLEOTIDE SEQUENCE [LARGE SCALE GENOMIC DNA]</scope>
    <source>
        <strain evidence="10 11">DSM 26656</strain>
    </source>
</reference>
<evidence type="ECO:0000256" key="8">
    <source>
        <dbReference type="SAM" id="MobiDB-lite"/>
    </source>
</evidence>
<proteinExistence type="inferred from homology"/>
<dbReference type="Pfam" id="PF02308">
    <property type="entry name" value="MgtC"/>
    <property type="match status" value="1"/>
</dbReference>
<dbReference type="Proteomes" id="UP000236743">
    <property type="component" value="Unassembled WGS sequence"/>
</dbReference>
<keyword evidence="3" id="KW-1003">Cell membrane</keyword>
<dbReference type="GO" id="GO:0005886">
    <property type="term" value="C:plasma membrane"/>
    <property type="evidence" value="ECO:0007669"/>
    <property type="project" value="UniProtKB-SubCell"/>
</dbReference>
<dbReference type="PANTHER" id="PTHR33778">
    <property type="entry name" value="PROTEIN MGTC"/>
    <property type="match status" value="1"/>
</dbReference>
<gene>
    <name evidence="10" type="ORF">SAMN04488115_103253</name>
</gene>
<evidence type="ECO:0000256" key="4">
    <source>
        <dbReference type="ARBA" id="ARBA00022692"/>
    </source>
</evidence>
<keyword evidence="7" id="KW-0997">Cell inner membrane</keyword>
<dbReference type="PRINTS" id="PR01837">
    <property type="entry name" value="MGTCSAPBPROT"/>
</dbReference>
<dbReference type="InterPro" id="IPR049177">
    <property type="entry name" value="MgtC_SapB_SrpB_YhiD_N"/>
</dbReference>
<evidence type="ECO:0000256" key="5">
    <source>
        <dbReference type="ARBA" id="ARBA00022989"/>
    </source>
</evidence>
<organism evidence="10 11">
    <name type="scientific">Bosea lathyri</name>
    <dbReference type="NCBI Taxonomy" id="1036778"/>
    <lineage>
        <taxon>Bacteria</taxon>
        <taxon>Pseudomonadati</taxon>
        <taxon>Pseudomonadota</taxon>
        <taxon>Alphaproteobacteria</taxon>
        <taxon>Hyphomicrobiales</taxon>
        <taxon>Boseaceae</taxon>
        <taxon>Bosea</taxon>
    </lineage>
</organism>
<accession>A0A1H5XHX9</accession>
<feature type="transmembrane region" description="Helical" evidence="7">
    <location>
        <begin position="43"/>
        <end position="64"/>
    </location>
</feature>